<feature type="non-terminal residue" evidence="1">
    <location>
        <position position="222"/>
    </location>
</feature>
<gene>
    <name evidence="1" type="ORF">DERYTH_LOCUS20343</name>
</gene>
<dbReference type="OrthoDB" id="2445244at2759"/>
<reference evidence="1" key="1">
    <citation type="submission" date="2021-06" db="EMBL/GenBank/DDBJ databases">
        <authorList>
            <person name="Kallberg Y."/>
            <person name="Tangrot J."/>
            <person name="Rosling A."/>
        </authorList>
    </citation>
    <scope>NUCLEOTIDE SEQUENCE</scope>
    <source>
        <strain evidence="1">MA453B</strain>
    </source>
</reference>
<organism evidence="1 2">
    <name type="scientific">Dentiscutata erythropus</name>
    <dbReference type="NCBI Taxonomy" id="1348616"/>
    <lineage>
        <taxon>Eukaryota</taxon>
        <taxon>Fungi</taxon>
        <taxon>Fungi incertae sedis</taxon>
        <taxon>Mucoromycota</taxon>
        <taxon>Glomeromycotina</taxon>
        <taxon>Glomeromycetes</taxon>
        <taxon>Diversisporales</taxon>
        <taxon>Gigasporaceae</taxon>
        <taxon>Dentiscutata</taxon>
    </lineage>
</organism>
<dbReference type="EMBL" id="CAJVPY010023795">
    <property type="protein sequence ID" value="CAG8785643.1"/>
    <property type="molecule type" value="Genomic_DNA"/>
</dbReference>
<proteinExistence type="predicted"/>
<evidence type="ECO:0000313" key="2">
    <source>
        <dbReference type="Proteomes" id="UP000789405"/>
    </source>
</evidence>
<dbReference type="Proteomes" id="UP000789405">
    <property type="component" value="Unassembled WGS sequence"/>
</dbReference>
<accession>A0A9N9JM10</accession>
<dbReference type="AlphaFoldDB" id="A0A9N9JM10"/>
<evidence type="ECO:0000313" key="1">
    <source>
        <dbReference type="EMBL" id="CAG8785643.1"/>
    </source>
</evidence>
<keyword evidence="2" id="KW-1185">Reference proteome</keyword>
<sequence>MSSENLYKKQCLKVIKIVKEAELSDDEMDLDLEDEMNLDLNSQNLLNTEVICNKVPKSYDWVQNYLFNYNESEFRKTLRMDKKTFWALVEKIQYYPIFYSDSNNLQTSVELQLAITLNQLGTNSSLWTISTLFGVCEATVLNFINRIIIAIQSLRSEYIVWPTENYRQEVNIGFEQIQGFPMIIGAIDRLHIPLYEAPSKDNKDGYMLPKHKYGIHLQGVVE</sequence>
<name>A0A9N9JM10_9GLOM</name>
<protein>
    <submittedName>
        <fullName evidence="1">23690_t:CDS:1</fullName>
    </submittedName>
</protein>
<comment type="caution">
    <text evidence="1">The sequence shown here is derived from an EMBL/GenBank/DDBJ whole genome shotgun (WGS) entry which is preliminary data.</text>
</comment>